<dbReference type="KEGG" id="seds:AAY24_08820"/>
<sequence>MSFNAEGLPALGTEERFRVFNLMMTVAALHARVVTPVIRAKVWVHDMGKTFSGSLSCCQKWCADVPT</sequence>
<protein>
    <submittedName>
        <fullName evidence="1">Uncharacterized protein</fullName>
    </submittedName>
</protein>
<proteinExistence type="predicted"/>
<dbReference type="AlphaFoldDB" id="A0A0F7JZQ3"/>
<organism evidence="1 2">
    <name type="scientific">Sedimenticola thiotaurini</name>
    <dbReference type="NCBI Taxonomy" id="1543721"/>
    <lineage>
        <taxon>Bacteria</taxon>
        <taxon>Pseudomonadati</taxon>
        <taxon>Pseudomonadota</taxon>
        <taxon>Gammaproteobacteria</taxon>
        <taxon>Chromatiales</taxon>
        <taxon>Sedimenticolaceae</taxon>
        <taxon>Sedimenticola</taxon>
    </lineage>
</organism>
<dbReference type="EMBL" id="CP011412">
    <property type="protein sequence ID" value="AKH20435.1"/>
    <property type="molecule type" value="Genomic_DNA"/>
</dbReference>
<gene>
    <name evidence="1" type="ORF">AAY24_08820</name>
</gene>
<reference evidence="1 2" key="1">
    <citation type="journal article" date="2015" name="Genome Announc.">
        <title>Complete Genome Sequence of Sedimenticola thiotaurini Strain SIP-G1, a Polyphosphate- and Polyhydroxyalkanoate-Accumulating Sulfur-Oxidizing Gammaproteobacterium Isolated from Salt Marsh Sediments.</title>
        <authorList>
            <person name="Flood B.E."/>
            <person name="Jones D.S."/>
            <person name="Bailey J.V."/>
        </authorList>
    </citation>
    <scope>NUCLEOTIDE SEQUENCE [LARGE SCALE GENOMIC DNA]</scope>
    <source>
        <strain evidence="1 2">SIP-G1</strain>
    </source>
</reference>
<evidence type="ECO:0000313" key="1">
    <source>
        <dbReference type="EMBL" id="AKH20435.1"/>
    </source>
</evidence>
<dbReference type="Proteomes" id="UP000034410">
    <property type="component" value="Chromosome"/>
</dbReference>
<name>A0A0F7JZQ3_9GAMM</name>
<evidence type="ECO:0000313" key="2">
    <source>
        <dbReference type="Proteomes" id="UP000034410"/>
    </source>
</evidence>
<keyword evidence="2" id="KW-1185">Reference proteome</keyword>
<accession>A0A0F7JZQ3</accession>